<proteinExistence type="predicted"/>
<name>W2TF17_NECAM</name>
<protein>
    <submittedName>
        <fullName evidence="1">Uncharacterized protein</fullName>
    </submittedName>
</protein>
<keyword evidence="2" id="KW-1185">Reference proteome</keyword>
<accession>W2TF17</accession>
<reference evidence="2" key="1">
    <citation type="journal article" date="2014" name="Nat. Genet.">
        <title>Genome of the human hookworm Necator americanus.</title>
        <authorList>
            <person name="Tang Y.T."/>
            <person name="Gao X."/>
            <person name="Rosa B.A."/>
            <person name="Abubucker S."/>
            <person name="Hallsworth-Pepin K."/>
            <person name="Martin J."/>
            <person name="Tyagi R."/>
            <person name="Heizer E."/>
            <person name="Zhang X."/>
            <person name="Bhonagiri-Palsikar V."/>
            <person name="Minx P."/>
            <person name="Warren W.C."/>
            <person name="Wang Q."/>
            <person name="Zhan B."/>
            <person name="Hotez P.J."/>
            <person name="Sternberg P.W."/>
            <person name="Dougall A."/>
            <person name="Gaze S.T."/>
            <person name="Mulvenna J."/>
            <person name="Sotillo J."/>
            <person name="Ranganathan S."/>
            <person name="Rabelo E.M."/>
            <person name="Wilson R.K."/>
            <person name="Felgner P.L."/>
            <person name="Bethony J."/>
            <person name="Hawdon J.M."/>
            <person name="Gasser R.B."/>
            <person name="Loukas A."/>
            <person name="Mitreva M."/>
        </authorList>
    </citation>
    <scope>NUCLEOTIDE SEQUENCE [LARGE SCALE GENOMIC DNA]</scope>
</reference>
<dbReference type="Proteomes" id="UP000053676">
    <property type="component" value="Unassembled WGS sequence"/>
</dbReference>
<dbReference type="KEGG" id="nai:NECAME_02574"/>
<dbReference type="EMBL" id="KI659361">
    <property type="protein sequence ID" value="ETN79751.1"/>
    <property type="molecule type" value="Genomic_DNA"/>
</dbReference>
<gene>
    <name evidence="1" type="ORF">NECAME_02574</name>
</gene>
<dbReference type="AlphaFoldDB" id="W2TF17"/>
<sequence length="60" mass="7236">MMECEREVCIGRCEIATYPESEDDNESTENCVEQRSLRLNVSKRRIRKFERRRGEIIDKK</sequence>
<organism evidence="1 2">
    <name type="scientific">Necator americanus</name>
    <name type="common">Human hookworm</name>
    <dbReference type="NCBI Taxonomy" id="51031"/>
    <lineage>
        <taxon>Eukaryota</taxon>
        <taxon>Metazoa</taxon>
        <taxon>Ecdysozoa</taxon>
        <taxon>Nematoda</taxon>
        <taxon>Chromadorea</taxon>
        <taxon>Rhabditida</taxon>
        <taxon>Rhabditina</taxon>
        <taxon>Rhabditomorpha</taxon>
        <taxon>Strongyloidea</taxon>
        <taxon>Ancylostomatidae</taxon>
        <taxon>Bunostominae</taxon>
        <taxon>Necator</taxon>
    </lineage>
</organism>
<evidence type="ECO:0000313" key="1">
    <source>
        <dbReference type="EMBL" id="ETN79751.1"/>
    </source>
</evidence>
<evidence type="ECO:0000313" key="2">
    <source>
        <dbReference type="Proteomes" id="UP000053676"/>
    </source>
</evidence>